<organism evidence="1 2">
    <name type="scientific">Actomonas aquatica</name>
    <dbReference type="NCBI Taxonomy" id="2866162"/>
    <lineage>
        <taxon>Bacteria</taxon>
        <taxon>Pseudomonadati</taxon>
        <taxon>Verrucomicrobiota</taxon>
        <taxon>Opitutia</taxon>
        <taxon>Opitutales</taxon>
        <taxon>Opitutaceae</taxon>
        <taxon>Actomonas</taxon>
    </lineage>
</organism>
<evidence type="ECO:0000313" key="1">
    <source>
        <dbReference type="EMBL" id="WRQ85735.1"/>
    </source>
</evidence>
<proteinExistence type="predicted"/>
<evidence type="ECO:0008006" key="3">
    <source>
        <dbReference type="Google" id="ProtNLM"/>
    </source>
</evidence>
<dbReference type="RefSeq" id="WP_221033302.1">
    <property type="nucleotide sequence ID" value="NZ_CP139781.1"/>
</dbReference>
<dbReference type="EMBL" id="CP139781">
    <property type="protein sequence ID" value="WRQ85735.1"/>
    <property type="molecule type" value="Genomic_DNA"/>
</dbReference>
<dbReference type="Proteomes" id="UP000738431">
    <property type="component" value="Chromosome"/>
</dbReference>
<sequence length="89" mass="9827">MRYDLGILVGLVAQGEQLDRKAAAELRLRPDSILAMAAELRPSSDRKDTKPSPVVMVAESEDDRRMLALWADVKKRPAVLKVLEALSAL</sequence>
<keyword evidence="2" id="KW-1185">Reference proteome</keyword>
<reference evidence="1 2" key="1">
    <citation type="submission" date="2023-12" db="EMBL/GenBank/DDBJ databases">
        <title>Description of an unclassified Opitutus bacterium of Verrucomicrobiota.</title>
        <authorList>
            <person name="Zhang D.-F."/>
        </authorList>
    </citation>
    <scope>NUCLEOTIDE SEQUENCE [LARGE SCALE GENOMIC DNA]</scope>
    <source>
        <strain evidence="1 2">WL0086</strain>
    </source>
</reference>
<gene>
    <name evidence="1" type="ORF">K1X11_013065</name>
</gene>
<protein>
    <recommendedName>
        <fullName evidence="3">Transcriptional regulator</fullName>
    </recommendedName>
</protein>
<accession>A0ABZ1C2D7</accession>
<name>A0ABZ1C2D7_9BACT</name>
<evidence type="ECO:0000313" key="2">
    <source>
        <dbReference type="Proteomes" id="UP000738431"/>
    </source>
</evidence>